<feature type="domain" description="Glutaredoxin" evidence="3">
    <location>
        <begin position="91"/>
        <end position="153"/>
    </location>
</feature>
<dbReference type="PANTHER" id="PTHR45694:SF18">
    <property type="entry name" value="GLUTAREDOXIN-1-RELATED"/>
    <property type="match status" value="1"/>
</dbReference>
<dbReference type="Pfam" id="PF00462">
    <property type="entry name" value="Glutaredoxin"/>
    <property type="match status" value="1"/>
</dbReference>
<comment type="similarity">
    <text evidence="1">Belongs to the glutaredoxin family. CPYC subfamily.</text>
</comment>
<proteinExistence type="inferred from homology"/>
<keyword evidence="2" id="KW-0676">Redox-active center</keyword>
<evidence type="ECO:0000313" key="5">
    <source>
        <dbReference type="Proteomes" id="UP000036987"/>
    </source>
</evidence>
<comment type="caution">
    <text evidence="4">The sequence shown here is derived from an EMBL/GenBank/DDBJ whole genome shotgun (WGS) entry which is preliminary data.</text>
</comment>
<dbReference type="PROSITE" id="PS51354">
    <property type="entry name" value="GLUTAREDOXIN_2"/>
    <property type="match status" value="1"/>
</dbReference>
<evidence type="ECO:0000259" key="3">
    <source>
        <dbReference type="Pfam" id="PF00462"/>
    </source>
</evidence>
<gene>
    <name evidence="4" type="ORF">ZOSMA_35G00720</name>
</gene>
<sequence length="180" mass="19598">MAESCGRRMVILLTVGTSSLRVEHRIAHVRAKFPCGGVRSVLPHCRMGMKSIFLARSICSANGDSSSHSSSSFGARMEESVRKTVSENPAVVYSKTWCSYSMEVKSLFNRLGYQPLVIELDELGPQGPQLQKVLERITGQFTVPNVFIGGIHIGGCTDTVKLHHKGELTPLLSKATSPPV</sequence>
<accession>A0A0K9P905</accession>
<dbReference type="EMBL" id="LFYR01001125">
    <property type="protein sequence ID" value="KMZ64615.1"/>
    <property type="molecule type" value="Genomic_DNA"/>
</dbReference>
<dbReference type="STRING" id="29655.A0A0K9P905"/>
<keyword evidence="5" id="KW-1185">Reference proteome</keyword>
<dbReference type="GO" id="GO:0034599">
    <property type="term" value="P:cellular response to oxidative stress"/>
    <property type="evidence" value="ECO:0000318"/>
    <property type="project" value="GO_Central"/>
</dbReference>
<dbReference type="InterPro" id="IPR014025">
    <property type="entry name" value="Glutaredoxin_subgr"/>
</dbReference>
<protein>
    <submittedName>
        <fullName evidence="4">Glutaredoxin-2, mitochondrial</fullName>
    </submittedName>
</protein>
<dbReference type="OrthoDB" id="418495at2759"/>
<dbReference type="InterPro" id="IPR002109">
    <property type="entry name" value="Glutaredoxin"/>
</dbReference>
<evidence type="ECO:0000313" key="4">
    <source>
        <dbReference type="EMBL" id="KMZ64615.1"/>
    </source>
</evidence>
<dbReference type="CDD" id="cd03419">
    <property type="entry name" value="GRX_GRXh_1_2_like"/>
    <property type="match status" value="1"/>
</dbReference>
<organism evidence="4 5">
    <name type="scientific">Zostera marina</name>
    <name type="common">Eelgrass</name>
    <dbReference type="NCBI Taxonomy" id="29655"/>
    <lineage>
        <taxon>Eukaryota</taxon>
        <taxon>Viridiplantae</taxon>
        <taxon>Streptophyta</taxon>
        <taxon>Embryophyta</taxon>
        <taxon>Tracheophyta</taxon>
        <taxon>Spermatophyta</taxon>
        <taxon>Magnoliopsida</taxon>
        <taxon>Liliopsida</taxon>
        <taxon>Zosteraceae</taxon>
        <taxon>Zostera</taxon>
    </lineage>
</organism>
<evidence type="ECO:0000256" key="2">
    <source>
        <dbReference type="ARBA" id="ARBA00023284"/>
    </source>
</evidence>
<dbReference type="AlphaFoldDB" id="A0A0K9P905"/>
<name>A0A0K9P905_ZOSMR</name>
<reference evidence="5" key="1">
    <citation type="journal article" date="2016" name="Nature">
        <title>The genome of the seagrass Zostera marina reveals angiosperm adaptation to the sea.</title>
        <authorList>
            <person name="Olsen J.L."/>
            <person name="Rouze P."/>
            <person name="Verhelst B."/>
            <person name="Lin Y.-C."/>
            <person name="Bayer T."/>
            <person name="Collen J."/>
            <person name="Dattolo E."/>
            <person name="De Paoli E."/>
            <person name="Dittami S."/>
            <person name="Maumus F."/>
            <person name="Michel G."/>
            <person name="Kersting A."/>
            <person name="Lauritano C."/>
            <person name="Lohaus R."/>
            <person name="Toepel M."/>
            <person name="Tonon T."/>
            <person name="Vanneste K."/>
            <person name="Amirebrahimi M."/>
            <person name="Brakel J."/>
            <person name="Bostroem C."/>
            <person name="Chovatia M."/>
            <person name="Grimwood J."/>
            <person name="Jenkins J.W."/>
            <person name="Jueterbock A."/>
            <person name="Mraz A."/>
            <person name="Stam W.T."/>
            <person name="Tice H."/>
            <person name="Bornberg-Bauer E."/>
            <person name="Green P.J."/>
            <person name="Pearson G.A."/>
            <person name="Procaccini G."/>
            <person name="Duarte C.M."/>
            <person name="Schmutz J."/>
            <person name="Reusch T.B.H."/>
            <person name="Van de Peer Y."/>
        </authorList>
    </citation>
    <scope>NUCLEOTIDE SEQUENCE [LARGE SCALE GENOMIC DNA]</scope>
    <source>
        <strain evidence="5">cv. Finnish</strain>
    </source>
</reference>
<evidence type="ECO:0000256" key="1">
    <source>
        <dbReference type="ARBA" id="ARBA00007190"/>
    </source>
</evidence>
<dbReference type="GO" id="GO:0015038">
    <property type="term" value="F:glutathione disulfide oxidoreductase activity"/>
    <property type="evidence" value="ECO:0000318"/>
    <property type="project" value="GO_Central"/>
</dbReference>
<dbReference type="PANTHER" id="PTHR45694">
    <property type="entry name" value="GLUTAREDOXIN 2"/>
    <property type="match status" value="1"/>
</dbReference>
<dbReference type="InterPro" id="IPR036249">
    <property type="entry name" value="Thioredoxin-like_sf"/>
</dbReference>
<dbReference type="Gene3D" id="3.40.30.10">
    <property type="entry name" value="Glutaredoxin"/>
    <property type="match status" value="1"/>
</dbReference>
<dbReference type="GO" id="GO:0005737">
    <property type="term" value="C:cytoplasm"/>
    <property type="evidence" value="ECO:0000318"/>
    <property type="project" value="GO_Central"/>
</dbReference>
<dbReference type="PRINTS" id="PR00160">
    <property type="entry name" value="GLUTAREDOXIN"/>
</dbReference>
<dbReference type="Proteomes" id="UP000036987">
    <property type="component" value="Unassembled WGS sequence"/>
</dbReference>
<dbReference type="FunFam" id="3.40.30.10:FF:000217">
    <property type="entry name" value="Glutaredoxin-C5 chloroplastic"/>
    <property type="match status" value="1"/>
</dbReference>
<dbReference type="SUPFAM" id="SSF52833">
    <property type="entry name" value="Thioredoxin-like"/>
    <property type="match status" value="1"/>
</dbReference>